<dbReference type="EMBL" id="CM045758">
    <property type="protein sequence ID" value="KAI8030032.1"/>
    <property type="molecule type" value="Genomic_DNA"/>
</dbReference>
<proteinExistence type="predicted"/>
<evidence type="ECO:0000313" key="2">
    <source>
        <dbReference type="Proteomes" id="UP001060215"/>
    </source>
</evidence>
<evidence type="ECO:0000313" key="1">
    <source>
        <dbReference type="EMBL" id="KAI8030032.1"/>
    </source>
</evidence>
<reference evidence="1 2" key="1">
    <citation type="journal article" date="2022" name="Plant J.">
        <title>Chromosome-level genome of Camellia lanceoleosa provides a valuable resource for understanding genome evolution and self-incompatibility.</title>
        <authorList>
            <person name="Gong W."/>
            <person name="Xiao S."/>
            <person name="Wang L."/>
            <person name="Liao Z."/>
            <person name="Chang Y."/>
            <person name="Mo W."/>
            <person name="Hu G."/>
            <person name="Li W."/>
            <person name="Zhao G."/>
            <person name="Zhu H."/>
            <person name="Hu X."/>
            <person name="Ji K."/>
            <person name="Xiang X."/>
            <person name="Song Q."/>
            <person name="Yuan D."/>
            <person name="Jin S."/>
            <person name="Zhang L."/>
        </authorList>
    </citation>
    <scope>NUCLEOTIDE SEQUENCE [LARGE SCALE GENOMIC DNA]</scope>
    <source>
        <strain evidence="1">SQ_2022a</strain>
    </source>
</reference>
<comment type="caution">
    <text evidence="1">The sequence shown here is derived from an EMBL/GenBank/DDBJ whole genome shotgun (WGS) entry which is preliminary data.</text>
</comment>
<protein>
    <submittedName>
        <fullName evidence="1">Protein NRT1/ PTR FAMILY 5.10</fullName>
    </submittedName>
</protein>
<organism evidence="1 2">
    <name type="scientific">Camellia lanceoleosa</name>
    <dbReference type="NCBI Taxonomy" id="1840588"/>
    <lineage>
        <taxon>Eukaryota</taxon>
        <taxon>Viridiplantae</taxon>
        <taxon>Streptophyta</taxon>
        <taxon>Embryophyta</taxon>
        <taxon>Tracheophyta</taxon>
        <taxon>Spermatophyta</taxon>
        <taxon>Magnoliopsida</taxon>
        <taxon>eudicotyledons</taxon>
        <taxon>Gunneridae</taxon>
        <taxon>Pentapetalae</taxon>
        <taxon>asterids</taxon>
        <taxon>Ericales</taxon>
        <taxon>Theaceae</taxon>
        <taxon>Camellia</taxon>
    </lineage>
</organism>
<accession>A0ACC0IVT6</accession>
<sequence length="280" mass="32088">MVRESVKLLEEDKALEATKMLCSIVIYTERLFLLLQEFAHRKCIQRWCNKKGDITCEIWSQVYSPNYILPPKSSNPEFLQSEYDDYGVVNSSLACIRSVAIILMLILLIRQVLMVTRDFGMVQESSTFFNAFGADQFDGKDSEELKARSSFFNWWYLGLCGGPTAAFLFLNYIQDNINWGLGFGIPCISMVVALVIFLIGTRTYRYTIKGHNNNPFFRIAKVFATAAKNWRTSSSVILVEHEVEGTLCHQSPQQFKLEKIPTYQEFGIDNILLSMLFADK</sequence>
<keyword evidence="2" id="KW-1185">Reference proteome</keyword>
<name>A0ACC0IVT6_9ERIC</name>
<gene>
    <name evidence="1" type="ORF">LOK49_LG01G01785</name>
</gene>
<dbReference type="Proteomes" id="UP001060215">
    <property type="component" value="Chromosome 1"/>
</dbReference>